<organism evidence="11 12">
    <name type="scientific">Eleutherodactylus coqui</name>
    <name type="common">Puerto Rican coqui</name>
    <dbReference type="NCBI Taxonomy" id="57060"/>
    <lineage>
        <taxon>Eukaryota</taxon>
        <taxon>Metazoa</taxon>
        <taxon>Chordata</taxon>
        <taxon>Craniata</taxon>
        <taxon>Vertebrata</taxon>
        <taxon>Euteleostomi</taxon>
        <taxon>Amphibia</taxon>
        <taxon>Batrachia</taxon>
        <taxon>Anura</taxon>
        <taxon>Neobatrachia</taxon>
        <taxon>Hyloidea</taxon>
        <taxon>Eleutherodactylidae</taxon>
        <taxon>Eleutherodactylinae</taxon>
        <taxon>Eleutherodactylus</taxon>
        <taxon>Eleutherodactylus</taxon>
    </lineage>
</organism>
<dbReference type="PANTHER" id="PTHR46208">
    <property type="entry name" value="MITOCHONDRIAL IMPORT RECEPTOR SUBUNIT TOM70"/>
    <property type="match status" value="1"/>
</dbReference>
<evidence type="ECO:0000256" key="4">
    <source>
        <dbReference type="ARBA" id="ARBA00022787"/>
    </source>
</evidence>
<name>A0A8J6E601_ELECQ</name>
<dbReference type="GO" id="GO:0005741">
    <property type="term" value="C:mitochondrial outer membrane"/>
    <property type="evidence" value="ECO:0007669"/>
    <property type="project" value="UniProtKB-SubCell"/>
</dbReference>
<dbReference type="SMART" id="SM00028">
    <property type="entry name" value="TPR"/>
    <property type="match status" value="4"/>
</dbReference>
<dbReference type="OrthoDB" id="66418at2759"/>
<evidence type="ECO:0000256" key="5">
    <source>
        <dbReference type="ARBA" id="ARBA00022803"/>
    </source>
</evidence>
<evidence type="ECO:0000313" key="11">
    <source>
        <dbReference type="EMBL" id="KAG9464410.1"/>
    </source>
</evidence>
<dbReference type="GO" id="GO:0045039">
    <property type="term" value="P:protein insertion into mitochondrial inner membrane"/>
    <property type="evidence" value="ECO:0007669"/>
    <property type="project" value="TreeGrafter"/>
</dbReference>
<evidence type="ECO:0000256" key="7">
    <source>
        <dbReference type="ARBA" id="ARBA00023128"/>
    </source>
</evidence>
<feature type="repeat" description="TPR" evidence="10">
    <location>
        <begin position="6"/>
        <end position="39"/>
    </location>
</feature>
<dbReference type="AlphaFoldDB" id="A0A8J6E601"/>
<keyword evidence="6" id="KW-1133">Transmembrane helix</keyword>
<evidence type="ECO:0008006" key="13">
    <source>
        <dbReference type="Google" id="ProtNLM"/>
    </source>
</evidence>
<dbReference type="InterPro" id="IPR011990">
    <property type="entry name" value="TPR-like_helical_dom_sf"/>
</dbReference>
<dbReference type="Pfam" id="PF00515">
    <property type="entry name" value="TPR_1"/>
    <property type="match status" value="1"/>
</dbReference>
<evidence type="ECO:0000256" key="3">
    <source>
        <dbReference type="ARBA" id="ARBA00022737"/>
    </source>
</evidence>
<evidence type="ECO:0000256" key="2">
    <source>
        <dbReference type="ARBA" id="ARBA00022692"/>
    </source>
</evidence>
<keyword evidence="4" id="KW-1000">Mitochondrion outer membrane</keyword>
<dbReference type="GO" id="GO:0030943">
    <property type="term" value="F:mitochondrion targeting sequence binding"/>
    <property type="evidence" value="ECO:0007669"/>
    <property type="project" value="TreeGrafter"/>
</dbReference>
<dbReference type="PANTHER" id="PTHR46208:SF1">
    <property type="entry name" value="MITOCHONDRIAL IMPORT RECEPTOR SUBUNIT TOM70"/>
    <property type="match status" value="1"/>
</dbReference>
<comment type="caution">
    <text evidence="11">The sequence shown here is derived from an EMBL/GenBank/DDBJ whole genome shotgun (WGS) entry which is preliminary data.</text>
</comment>
<keyword evidence="3" id="KW-0677">Repeat</keyword>
<keyword evidence="7" id="KW-0496">Mitochondrion</keyword>
<accession>A0A8J6E601</accession>
<evidence type="ECO:0000256" key="8">
    <source>
        <dbReference type="ARBA" id="ARBA00023136"/>
    </source>
</evidence>
<dbReference type="Gene3D" id="1.25.40.10">
    <property type="entry name" value="Tetratricopeptide repeat domain"/>
    <property type="match status" value="2"/>
</dbReference>
<feature type="non-terminal residue" evidence="11">
    <location>
        <position position="1"/>
    </location>
</feature>
<protein>
    <recommendedName>
        <fullName evidence="13">Mitochondrial import receptor subunit TOM70</fullName>
    </recommendedName>
</protein>
<comment type="subcellular location">
    <subcellularLocation>
        <location evidence="1">Mitochondrion outer membrane</location>
        <topology evidence="1">Single-pass membrane protein</topology>
    </subcellularLocation>
</comment>
<evidence type="ECO:0000256" key="10">
    <source>
        <dbReference type="PROSITE-ProRule" id="PRU00339"/>
    </source>
</evidence>
<evidence type="ECO:0000256" key="9">
    <source>
        <dbReference type="ARBA" id="ARBA00038030"/>
    </source>
</evidence>
<evidence type="ECO:0000256" key="6">
    <source>
        <dbReference type="ARBA" id="ARBA00022989"/>
    </source>
</evidence>
<proteinExistence type="inferred from homology"/>
<sequence length="348" mass="39291">SPLEKAQAAKNKGNKYFKAGKYDQAIQCYTEAISLCPAEKRVDLSTFYQNRAAAYEQLQTWKEVVQDCTKAVELNPKYVKALFRRAKAHERLDNKKECLEDVTAVCILEGFQNQNSMLLADKVLKLLGKEKAKDKYKNREPLMPSPQFIKSYFSSFTDDIISQPLHKEEKSDEDKDKEGEAAVVKEKVICGVSIIRTPISLCNLGLVQENSVPQNAESNLKILLDQVDEAVADFDECIRLRPDSALAQAQKCFALYRKAYTGSNPLQIKAALKGFEDVIKKFPKCAEGYALYAQALTDQQQFGKADEILLQLQWKQDLDKGLDLISKAIEIDNKCDFAYETMGTIEVQ</sequence>
<keyword evidence="8" id="KW-0472">Membrane</keyword>
<dbReference type="EMBL" id="WNTK01004482">
    <property type="protein sequence ID" value="KAG9464410.1"/>
    <property type="molecule type" value="Genomic_DNA"/>
</dbReference>
<dbReference type="GO" id="GO:0030150">
    <property type="term" value="P:protein import into mitochondrial matrix"/>
    <property type="evidence" value="ECO:0007669"/>
    <property type="project" value="TreeGrafter"/>
</dbReference>
<dbReference type="SUPFAM" id="SSF48452">
    <property type="entry name" value="TPR-like"/>
    <property type="match status" value="1"/>
</dbReference>
<keyword evidence="2" id="KW-0812">Transmembrane</keyword>
<reference evidence="11" key="1">
    <citation type="thesis" date="2020" institute="ProQuest LLC" country="789 East Eisenhower Parkway, Ann Arbor, MI, USA">
        <title>Comparative Genomics and Chromosome Evolution.</title>
        <authorList>
            <person name="Mudd A.B."/>
        </authorList>
    </citation>
    <scope>NUCLEOTIDE SEQUENCE</scope>
    <source>
        <strain evidence="11">HN-11 Male</strain>
        <tissue evidence="11">Kidney and liver</tissue>
    </source>
</reference>
<keyword evidence="12" id="KW-1185">Reference proteome</keyword>
<dbReference type="FunFam" id="1.25.40.10:FF:000141">
    <property type="entry name" value="Mitochondrial import receptor subunit TOM70"/>
    <property type="match status" value="1"/>
</dbReference>
<keyword evidence="5 10" id="KW-0802">TPR repeat</keyword>
<comment type="similarity">
    <text evidence="9">Belongs to the Tom70 family.</text>
</comment>
<evidence type="ECO:0000313" key="12">
    <source>
        <dbReference type="Proteomes" id="UP000770717"/>
    </source>
</evidence>
<dbReference type="Proteomes" id="UP000770717">
    <property type="component" value="Unassembled WGS sequence"/>
</dbReference>
<dbReference type="PROSITE" id="PS50005">
    <property type="entry name" value="TPR"/>
    <property type="match status" value="1"/>
</dbReference>
<dbReference type="InterPro" id="IPR019734">
    <property type="entry name" value="TPR_rpt"/>
</dbReference>
<feature type="non-terminal residue" evidence="11">
    <location>
        <position position="348"/>
    </location>
</feature>
<gene>
    <name evidence="11" type="ORF">GDO78_019976</name>
</gene>
<dbReference type="GO" id="GO:0008320">
    <property type="term" value="F:protein transmembrane transporter activity"/>
    <property type="evidence" value="ECO:0007669"/>
    <property type="project" value="TreeGrafter"/>
</dbReference>
<evidence type="ECO:0000256" key="1">
    <source>
        <dbReference type="ARBA" id="ARBA00004572"/>
    </source>
</evidence>
<dbReference type="PROSITE" id="PS50293">
    <property type="entry name" value="TPR_REGION"/>
    <property type="match status" value="1"/>
</dbReference>